<dbReference type="InterPro" id="IPR000742">
    <property type="entry name" value="EGF"/>
</dbReference>
<evidence type="ECO:0000259" key="10">
    <source>
        <dbReference type="PROSITE" id="PS51465"/>
    </source>
</evidence>
<dbReference type="PANTHER" id="PTHR24040">
    <property type="entry name" value="LAMININ G-LIKE DOMAIN-CONTAINING PROTEIN"/>
    <property type="match status" value="1"/>
</dbReference>
<dbReference type="GO" id="GO:0005576">
    <property type="term" value="C:extracellular region"/>
    <property type="evidence" value="ECO:0007669"/>
    <property type="project" value="UniProtKB-SubCell"/>
</dbReference>
<dbReference type="InterPro" id="IPR001881">
    <property type="entry name" value="EGF-like_Ca-bd_dom"/>
</dbReference>
<dbReference type="PROSITE" id="PS50026">
    <property type="entry name" value="EGF_3"/>
    <property type="match status" value="2"/>
</dbReference>
<evidence type="ECO:0000256" key="3">
    <source>
        <dbReference type="ARBA" id="ARBA00022536"/>
    </source>
</evidence>
<comment type="caution">
    <text evidence="11">The sequence shown here is derived from an EMBL/GenBank/DDBJ whole genome shotgun (WGS) entry which is preliminary data.</text>
</comment>
<dbReference type="GO" id="GO:0005509">
    <property type="term" value="F:calcium ion binding"/>
    <property type="evidence" value="ECO:0007669"/>
    <property type="project" value="InterPro"/>
</dbReference>
<dbReference type="PROSITE" id="PS00010">
    <property type="entry name" value="ASX_HYDROXYL"/>
    <property type="match status" value="2"/>
</dbReference>
<name>A0AAV4DBK3_9GAST</name>
<dbReference type="FunFam" id="2.10.25.10:FF:000038">
    <property type="entry name" value="Fibrillin 2"/>
    <property type="match status" value="1"/>
</dbReference>
<evidence type="ECO:0000256" key="2">
    <source>
        <dbReference type="ARBA" id="ARBA00022525"/>
    </source>
</evidence>
<dbReference type="EMBL" id="BLXT01007679">
    <property type="protein sequence ID" value="GFO41325.1"/>
    <property type="molecule type" value="Genomic_DNA"/>
</dbReference>
<dbReference type="PROSITE" id="PS51465">
    <property type="entry name" value="KAZAL_2"/>
    <property type="match status" value="1"/>
</dbReference>
<evidence type="ECO:0000256" key="8">
    <source>
        <dbReference type="PROSITE-ProRule" id="PRU00076"/>
    </source>
</evidence>
<reference evidence="11 12" key="1">
    <citation type="journal article" date="2021" name="Elife">
        <title>Chloroplast acquisition without the gene transfer in kleptoplastic sea slugs, Plakobranchus ocellatus.</title>
        <authorList>
            <person name="Maeda T."/>
            <person name="Takahashi S."/>
            <person name="Yoshida T."/>
            <person name="Shimamura S."/>
            <person name="Takaki Y."/>
            <person name="Nagai Y."/>
            <person name="Toyoda A."/>
            <person name="Suzuki Y."/>
            <person name="Arimoto A."/>
            <person name="Ishii H."/>
            <person name="Satoh N."/>
            <person name="Nishiyama T."/>
            <person name="Hasebe M."/>
            <person name="Maruyama T."/>
            <person name="Minagawa J."/>
            <person name="Obokata J."/>
            <person name="Shigenobu S."/>
        </authorList>
    </citation>
    <scope>NUCLEOTIDE SEQUENCE [LARGE SCALE GENOMIC DNA]</scope>
</reference>
<dbReference type="InterPro" id="IPR051145">
    <property type="entry name" value="GAS-SHBG-PROS"/>
</dbReference>
<dbReference type="Gene3D" id="2.10.25.10">
    <property type="entry name" value="Laminin"/>
    <property type="match status" value="1"/>
</dbReference>
<keyword evidence="7" id="KW-0325">Glycoprotein</keyword>
<evidence type="ECO:0000259" key="9">
    <source>
        <dbReference type="PROSITE" id="PS50026"/>
    </source>
</evidence>
<keyword evidence="6" id="KW-1015">Disulfide bond</keyword>
<dbReference type="InterPro" id="IPR000152">
    <property type="entry name" value="EGF-type_Asp/Asn_hydroxyl_site"/>
</dbReference>
<keyword evidence="12" id="KW-1185">Reference proteome</keyword>
<evidence type="ECO:0000256" key="5">
    <source>
        <dbReference type="ARBA" id="ARBA00022737"/>
    </source>
</evidence>
<comment type="subcellular location">
    <subcellularLocation>
        <location evidence="1">Secreted</location>
    </subcellularLocation>
</comment>
<dbReference type="Proteomes" id="UP000735302">
    <property type="component" value="Unassembled WGS sequence"/>
</dbReference>
<evidence type="ECO:0000256" key="1">
    <source>
        <dbReference type="ARBA" id="ARBA00004613"/>
    </source>
</evidence>
<protein>
    <submittedName>
        <fullName evidence="11">Fibrillin-2-like</fullName>
    </submittedName>
</protein>
<dbReference type="PROSITE" id="PS01187">
    <property type="entry name" value="EGF_CA"/>
    <property type="match status" value="2"/>
</dbReference>
<evidence type="ECO:0000256" key="7">
    <source>
        <dbReference type="ARBA" id="ARBA00023180"/>
    </source>
</evidence>
<keyword evidence="5" id="KW-0677">Repeat</keyword>
<dbReference type="SMART" id="SM00179">
    <property type="entry name" value="EGF_CA"/>
    <property type="match status" value="2"/>
</dbReference>
<dbReference type="InterPro" id="IPR002350">
    <property type="entry name" value="Kazal_dom"/>
</dbReference>
<sequence>MMGMVFFSALLEEEEQGTLRWMNFHFHKAFLEKLQLSKDIAKDSIPEDGLILSVMATLDDGEVIFKAVSSNTLSNTICEERPPPKNPDDTDWTPPCNTDTKMEDDGDQETRFNMEMSNCLVCPRPMDVKCENADGSSGVDGTCQLTPDGLYYSCNQGKACADKAVSTKCHRDVDECAEKRDDCPEGSACINTIGAFKCKCGKANPLMYRGQCKGVKQCTVKAPESNEEFLYNLKSFSGAASTYDLNCKYTILKICGDGPQAPAGTTVISVYDTSIRTGDQFKQEVYILLEDKSSGIAKVAIVTPEDLNNGRIKYDDKQKEVMETPDLSFDDYELNVKFELTQGSILVIRSVDNSFRVHISFPLTVKVDVVDQNMEKLCGICTEDPPEGQESLALSDQQMQEITINSDQAKMMSNTNKCQRRVPPRDTTVDLLTTPAATKAPTTVAPTPVPPKVVIISPPPQSSECQQEYQNFCKQLSSICAVSRYVRRSLLATCTHPYGVCAEEETVEDDYGFMCVCDTGFLLSQEKCVRPESCGCTMEDGSYRPPGSSWRTKDCSETITCEGAGKINKIPSPCGKNTQCVQLEGKGYQCQCQEGFYGNPLTEEGCTTGDETPDSICFDYVDEKSGKKTRKCSCKTGYVSDCKRCVDVDECSEGIHTCDLSSEKCINNPGSFKCECLDGFTSDGFKCKDNDPDKKCNDAQKECGRVWDEDRQNDKCSACVAYRQCLDKIMLEGICSGGPKYPDELNVEDAECVNKAVEPVFTSWTAFGDCRYNSGDCGLGSQVRSRKVVPFSDNRPVREVGDFETRESRVCFTKCPDMDPADCPCSCVCDGDFPVCGSVGPGKAKTFKSECALVLQGCADGFTTIKLYDGACSENDESIDSHICSSGPRHELMKYDQIKDGLRCVGEPVYIGTCQNMLCEGLSCNCCRALEFERIQVDVDCFSVETKVLKDKHIDDTSNRSASTGTAVTGRAVTGSAAAIQENDGCSKA</sequence>
<feature type="domain" description="EGF-like" evidence="9">
    <location>
        <begin position="172"/>
        <end position="213"/>
    </location>
</feature>
<organism evidence="11 12">
    <name type="scientific">Plakobranchus ocellatus</name>
    <dbReference type="NCBI Taxonomy" id="259542"/>
    <lineage>
        <taxon>Eukaryota</taxon>
        <taxon>Metazoa</taxon>
        <taxon>Spiralia</taxon>
        <taxon>Lophotrochozoa</taxon>
        <taxon>Mollusca</taxon>
        <taxon>Gastropoda</taxon>
        <taxon>Heterobranchia</taxon>
        <taxon>Euthyneura</taxon>
        <taxon>Panpulmonata</taxon>
        <taxon>Sacoglossa</taxon>
        <taxon>Placobranchoidea</taxon>
        <taxon>Plakobranchidae</taxon>
        <taxon>Plakobranchus</taxon>
    </lineage>
</organism>
<dbReference type="CDD" id="cd00054">
    <property type="entry name" value="EGF_CA"/>
    <property type="match status" value="1"/>
</dbReference>
<feature type="domain" description="Kazal-like" evidence="10">
    <location>
        <begin position="817"/>
        <end position="874"/>
    </location>
</feature>
<dbReference type="InterPro" id="IPR018097">
    <property type="entry name" value="EGF_Ca-bd_CS"/>
</dbReference>
<dbReference type="Gene3D" id="2.90.20.10">
    <property type="entry name" value="Plasmodium vivax P25 domain"/>
    <property type="match status" value="1"/>
</dbReference>
<dbReference type="InterPro" id="IPR049883">
    <property type="entry name" value="NOTCH1_EGF-like"/>
</dbReference>
<dbReference type="PANTHER" id="PTHR24040:SF13">
    <property type="entry name" value="FIBROPELLIN-1"/>
    <property type="match status" value="1"/>
</dbReference>
<gene>
    <name evidence="11" type="ORF">PoB_006783000</name>
</gene>
<evidence type="ECO:0000313" key="11">
    <source>
        <dbReference type="EMBL" id="GFO41325.1"/>
    </source>
</evidence>
<comment type="caution">
    <text evidence="8">Lacks conserved residue(s) required for the propagation of feature annotation.</text>
</comment>
<dbReference type="Pfam" id="PF07645">
    <property type="entry name" value="EGF_CA"/>
    <property type="match status" value="2"/>
</dbReference>
<dbReference type="AlphaFoldDB" id="A0AAV4DBK3"/>
<keyword evidence="3 8" id="KW-0245">EGF-like domain</keyword>
<keyword evidence="4" id="KW-0732">Signal</keyword>
<dbReference type="SMART" id="SM00181">
    <property type="entry name" value="EGF"/>
    <property type="match status" value="5"/>
</dbReference>
<dbReference type="SUPFAM" id="SSF57196">
    <property type="entry name" value="EGF/Laminin"/>
    <property type="match status" value="2"/>
</dbReference>
<evidence type="ECO:0000256" key="6">
    <source>
        <dbReference type="ARBA" id="ARBA00023157"/>
    </source>
</evidence>
<evidence type="ECO:0000313" key="12">
    <source>
        <dbReference type="Proteomes" id="UP000735302"/>
    </source>
</evidence>
<proteinExistence type="predicted"/>
<evidence type="ECO:0000256" key="4">
    <source>
        <dbReference type="ARBA" id="ARBA00022729"/>
    </source>
</evidence>
<keyword evidence="2" id="KW-0964">Secreted</keyword>
<accession>A0AAV4DBK3</accession>
<feature type="domain" description="EGF-like" evidence="9">
    <location>
        <begin position="647"/>
        <end position="686"/>
    </location>
</feature>